<feature type="transmembrane region" description="Helical" evidence="1">
    <location>
        <begin position="105"/>
        <end position="123"/>
    </location>
</feature>
<keyword evidence="1" id="KW-0812">Transmembrane</keyword>
<feature type="transmembrane region" description="Helical" evidence="1">
    <location>
        <begin position="176"/>
        <end position="195"/>
    </location>
</feature>
<feature type="domain" description="DUF2157" evidence="2">
    <location>
        <begin position="11"/>
        <end position="152"/>
    </location>
</feature>
<gene>
    <name evidence="3" type="ORF">GCM10023330_21700</name>
</gene>
<organism evidence="3 4">
    <name type="scientific">Litoribaculum gwangyangense</name>
    <dbReference type="NCBI Taxonomy" id="1130722"/>
    <lineage>
        <taxon>Bacteria</taxon>
        <taxon>Pseudomonadati</taxon>
        <taxon>Bacteroidota</taxon>
        <taxon>Flavobacteriia</taxon>
        <taxon>Flavobacteriales</taxon>
        <taxon>Flavobacteriaceae</taxon>
        <taxon>Litoribaculum</taxon>
    </lineage>
</organism>
<dbReference type="InterPro" id="IPR018677">
    <property type="entry name" value="DUF2157"/>
</dbReference>
<feature type="transmembrane region" description="Helical" evidence="1">
    <location>
        <begin position="374"/>
        <end position="391"/>
    </location>
</feature>
<feature type="transmembrane region" description="Helical" evidence="1">
    <location>
        <begin position="230"/>
        <end position="248"/>
    </location>
</feature>
<feature type="transmembrane region" description="Helical" evidence="1">
    <location>
        <begin position="349"/>
        <end position="367"/>
    </location>
</feature>
<keyword evidence="4" id="KW-1185">Reference proteome</keyword>
<comment type="caution">
    <text evidence="3">The sequence shown here is derived from an EMBL/GenBank/DDBJ whole genome shotgun (WGS) entry which is preliminary data.</text>
</comment>
<feature type="transmembrane region" description="Helical" evidence="1">
    <location>
        <begin position="41"/>
        <end position="62"/>
    </location>
</feature>
<feature type="transmembrane region" description="Helical" evidence="1">
    <location>
        <begin position="397"/>
        <end position="419"/>
    </location>
</feature>
<dbReference type="Proteomes" id="UP001501433">
    <property type="component" value="Unassembled WGS sequence"/>
</dbReference>
<accession>A0ABP9CPC7</accession>
<keyword evidence="1" id="KW-1133">Transmembrane helix</keyword>
<keyword evidence="1" id="KW-0472">Membrane</keyword>
<proteinExistence type="predicted"/>
<dbReference type="Pfam" id="PF09925">
    <property type="entry name" value="DUF2157"/>
    <property type="match status" value="1"/>
</dbReference>
<feature type="transmembrane region" description="Helical" evidence="1">
    <location>
        <begin position="297"/>
        <end position="316"/>
    </location>
</feature>
<feature type="transmembrane region" description="Helical" evidence="1">
    <location>
        <begin position="74"/>
        <end position="93"/>
    </location>
</feature>
<feature type="transmembrane region" description="Helical" evidence="1">
    <location>
        <begin position="207"/>
        <end position="224"/>
    </location>
</feature>
<evidence type="ECO:0000256" key="1">
    <source>
        <dbReference type="SAM" id="Phobius"/>
    </source>
</evidence>
<name>A0ABP9CPC7_9FLAO</name>
<dbReference type="RefSeq" id="WP_345276993.1">
    <property type="nucleotide sequence ID" value="NZ_BAABJW010000003.1"/>
</dbReference>
<evidence type="ECO:0000313" key="3">
    <source>
        <dbReference type="EMBL" id="GAA4813645.1"/>
    </source>
</evidence>
<evidence type="ECO:0000259" key="2">
    <source>
        <dbReference type="Pfam" id="PF09925"/>
    </source>
</evidence>
<feature type="transmembrane region" description="Helical" evidence="1">
    <location>
        <begin position="323"/>
        <end position="343"/>
    </location>
</feature>
<evidence type="ECO:0000313" key="4">
    <source>
        <dbReference type="Proteomes" id="UP001501433"/>
    </source>
</evidence>
<feature type="transmembrane region" description="Helical" evidence="1">
    <location>
        <begin position="152"/>
        <end position="170"/>
    </location>
</feature>
<feature type="transmembrane region" description="Helical" evidence="1">
    <location>
        <begin position="260"/>
        <end position="282"/>
    </location>
</feature>
<protein>
    <recommendedName>
        <fullName evidence="2">DUF2157 domain-containing protein</fullName>
    </recommendedName>
</protein>
<sequence>MNSKIRNDIKELVLEQVISQETASKIETYYESKENDSPNKLFTVFAVLGSILVGLGIILILAHNWDHFSRSIKTFFAFLPLVIAQVVVGYSILKNKSATWKESSGVFLFFAVGSSMALVSQIYNIPGELSSYLLTWVLLCLPLVYLLKSNALAILHIAFSTYYACEYGYFYNSVMGTPWLFVLLIVSILPYYFTLLKIKASSNIVSIFNWLLPLCVIIVLGAFVDDNEFLGFLMYVVLFGVFYNLGMLPYFKNEKLRRNGYLVLGSLGTIFMLILTSFKWFWQDRFNDAVPFNSQEFYISAVLFLSALGILTYGYLKNQHKKVNLFQLVFIIFSILFFLNSIINAFPVIIINLLILVLGVVAIKIGASKLHFGVLNYGLLIISLLIVCRFFDTNMSFVVRGLLFVVVGVGFFFVNYLMLKKQKSIKSFK</sequence>
<feature type="transmembrane region" description="Helical" evidence="1">
    <location>
        <begin position="129"/>
        <end position="147"/>
    </location>
</feature>
<reference evidence="4" key="1">
    <citation type="journal article" date="2019" name="Int. J. Syst. Evol. Microbiol.">
        <title>The Global Catalogue of Microorganisms (GCM) 10K type strain sequencing project: providing services to taxonomists for standard genome sequencing and annotation.</title>
        <authorList>
            <consortium name="The Broad Institute Genomics Platform"/>
            <consortium name="The Broad Institute Genome Sequencing Center for Infectious Disease"/>
            <person name="Wu L."/>
            <person name="Ma J."/>
        </authorList>
    </citation>
    <scope>NUCLEOTIDE SEQUENCE [LARGE SCALE GENOMIC DNA]</scope>
    <source>
        <strain evidence="4">JCM 18325</strain>
    </source>
</reference>
<dbReference type="EMBL" id="BAABJW010000003">
    <property type="protein sequence ID" value="GAA4813645.1"/>
    <property type="molecule type" value="Genomic_DNA"/>
</dbReference>